<dbReference type="AlphaFoldDB" id="A0A1M5YB00"/>
<reference evidence="1 2" key="1">
    <citation type="submission" date="2016-11" db="EMBL/GenBank/DDBJ databases">
        <authorList>
            <person name="Jaros S."/>
            <person name="Januszkiewicz K."/>
            <person name="Wedrychowicz H."/>
        </authorList>
    </citation>
    <scope>NUCLEOTIDE SEQUENCE [LARGE SCALE GENOMIC DNA]</scope>
    <source>
        <strain evidence="1 2">DSM 3089</strain>
    </source>
</reference>
<organism evidence="1 2">
    <name type="scientific">Clostridium collagenovorans DSM 3089</name>
    <dbReference type="NCBI Taxonomy" id="1121306"/>
    <lineage>
        <taxon>Bacteria</taxon>
        <taxon>Bacillati</taxon>
        <taxon>Bacillota</taxon>
        <taxon>Clostridia</taxon>
        <taxon>Eubacteriales</taxon>
        <taxon>Clostridiaceae</taxon>
        <taxon>Clostridium</taxon>
    </lineage>
</organism>
<dbReference type="EMBL" id="FQXP01000012">
    <property type="protein sequence ID" value="SHI09018.1"/>
    <property type="molecule type" value="Genomic_DNA"/>
</dbReference>
<dbReference type="RefSeq" id="WP_072832608.1">
    <property type="nucleotide sequence ID" value="NZ_FQXP01000012.1"/>
</dbReference>
<sequence length="154" mass="17836">MGRVLKPTLWYNAKLKEYPRLNMHSMNLKALESFVEFLEEKGMYIGVIESGRDEDKFTSIYNNTSMDRKHWVCDIKFFSDGTFASDVEVLCKEKMNTSGKLYENEKFAKVLGVLTGRGIELGNYATIKEKLDFIGFTTALEELSRAIEIYKIFR</sequence>
<dbReference type="OrthoDB" id="9958981at2"/>
<evidence type="ECO:0000313" key="2">
    <source>
        <dbReference type="Proteomes" id="UP000184526"/>
    </source>
</evidence>
<keyword evidence="2" id="KW-1185">Reference proteome</keyword>
<name>A0A1M5YB00_9CLOT</name>
<evidence type="ECO:0000313" key="1">
    <source>
        <dbReference type="EMBL" id="SHI09018.1"/>
    </source>
</evidence>
<dbReference type="Proteomes" id="UP000184526">
    <property type="component" value="Unassembled WGS sequence"/>
</dbReference>
<accession>A0A1M5YB00</accession>
<protein>
    <submittedName>
        <fullName evidence="1">Uncharacterized protein</fullName>
    </submittedName>
</protein>
<proteinExistence type="predicted"/>
<gene>
    <name evidence="1" type="ORF">SAMN02745196_02788</name>
</gene>